<proteinExistence type="inferred from homology"/>
<dbReference type="InterPro" id="IPR016161">
    <property type="entry name" value="Ald_DH/histidinol_DH"/>
</dbReference>
<gene>
    <name evidence="6" type="ORF">DMH04_12750</name>
</gene>
<dbReference type="CDD" id="cd07093">
    <property type="entry name" value="ALDH_F8_HMSADH"/>
    <property type="match status" value="1"/>
</dbReference>
<evidence type="ECO:0000313" key="7">
    <source>
        <dbReference type="Proteomes" id="UP000287547"/>
    </source>
</evidence>
<dbReference type="InterPro" id="IPR016160">
    <property type="entry name" value="Ald_DH_CS_CYS"/>
</dbReference>
<evidence type="ECO:0000259" key="5">
    <source>
        <dbReference type="Pfam" id="PF00171"/>
    </source>
</evidence>
<sequence length="487" mass="52321">MGRRHSAGEPMIEHWIGGERIGSAQTFTDVSPIDGRVLTEVARGGAAEAERAVNAAKKAFPAWAGTSKAERAEILHAIADGVEKRLEELAITETEDNGALLRSHRRGVMPRVARNFRFFADWLVQLEHKDFDTRGHTNHVSWDPSGPCALITPWNAPLMLATWKIAPALAAGNTVVLKPAEWSPRTASLLADITADAGLPDGVFNVVHGYGPEIGEPLVAHPDIRRVSFTGSVPTARRIAAAAAANLTPISLELGGKSPLLIFTDADLDLAVDLAVEQYDNAGQVCLAATRILVEASIADEFTERFIAKASGLTQGDPRDEATDIGPNIHERQLAKIDGYVQRALGSGARAVVGGGPNEDLGGLYYRPTLLTNVAQDSEIVQDEVFGPVLTLQTFTAEEEAVRLANDTRYGLAATLATGSRDRADRVTKQLVAGTVWVNCFFVRDLQAPFGGARQSGIGREGGNWSFDFYCDVKNTVTAPKGWNDRG</sequence>
<dbReference type="PANTHER" id="PTHR11699">
    <property type="entry name" value="ALDEHYDE DEHYDROGENASE-RELATED"/>
    <property type="match status" value="1"/>
</dbReference>
<feature type="domain" description="Aldehyde dehydrogenase" evidence="5">
    <location>
        <begin position="25"/>
        <end position="475"/>
    </location>
</feature>
<dbReference type="Gene3D" id="3.40.309.10">
    <property type="entry name" value="Aldehyde Dehydrogenase, Chain A, domain 2"/>
    <property type="match status" value="1"/>
</dbReference>
<dbReference type="SUPFAM" id="SSF53720">
    <property type="entry name" value="ALDH-like"/>
    <property type="match status" value="1"/>
</dbReference>
<dbReference type="AlphaFoldDB" id="A0A428ZEJ3"/>
<comment type="similarity">
    <text evidence="1 4">Belongs to the aldehyde dehydrogenase family.</text>
</comment>
<dbReference type="Gene3D" id="3.40.605.10">
    <property type="entry name" value="Aldehyde Dehydrogenase, Chain A, domain 1"/>
    <property type="match status" value="1"/>
</dbReference>
<dbReference type="FunFam" id="3.40.309.10:FF:000012">
    <property type="entry name" value="Betaine aldehyde dehydrogenase"/>
    <property type="match status" value="1"/>
</dbReference>
<dbReference type="PROSITE" id="PS00687">
    <property type="entry name" value="ALDEHYDE_DEHYDR_GLU"/>
    <property type="match status" value="1"/>
</dbReference>
<dbReference type="EMBL" id="QHKI01000008">
    <property type="protein sequence ID" value="RSM86523.1"/>
    <property type="molecule type" value="Genomic_DNA"/>
</dbReference>
<protein>
    <submittedName>
        <fullName evidence="6">Betaine-aldehyde dehydrogenase</fullName>
    </submittedName>
</protein>
<evidence type="ECO:0000256" key="2">
    <source>
        <dbReference type="ARBA" id="ARBA00023002"/>
    </source>
</evidence>
<comment type="caution">
    <text evidence="6">The sequence shown here is derived from an EMBL/GenBank/DDBJ whole genome shotgun (WGS) entry which is preliminary data.</text>
</comment>
<accession>A0A428ZEJ3</accession>
<dbReference type="InterPro" id="IPR016163">
    <property type="entry name" value="Ald_DH_C"/>
</dbReference>
<dbReference type="PROSITE" id="PS00070">
    <property type="entry name" value="ALDEHYDE_DEHYDR_CYS"/>
    <property type="match status" value="1"/>
</dbReference>
<dbReference type="InterPro" id="IPR016162">
    <property type="entry name" value="Ald_DH_N"/>
</dbReference>
<evidence type="ECO:0000256" key="1">
    <source>
        <dbReference type="ARBA" id="ARBA00009986"/>
    </source>
</evidence>
<dbReference type="OrthoDB" id="6882680at2"/>
<feature type="active site" evidence="3">
    <location>
        <position position="253"/>
    </location>
</feature>
<evidence type="ECO:0000256" key="4">
    <source>
        <dbReference type="RuleBase" id="RU003345"/>
    </source>
</evidence>
<evidence type="ECO:0000313" key="6">
    <source>
        <dbReference type="EMBL" id="RSM86523.1"/>
    </source>
</evidence>
<keyword evidence="2 4" id="KW-0560">Oxidoreductase</keyword>
<dbReference type="Pfam" id="PF00171">
    <property type="entry name" value="Aldedh"/>
    <property type="match status" value="1"/>
</dbReference>
<dbReference type="Proteomes" id="UP000287547">
    <property type="component" value="Unassembled WGS sequence"/>
</dbReference>
<evidence type="ECO:0000256" key="3">
    <source>
        <dbReference type="PROSITE-ProRule" id="PRU10007"/>
    </source>
</evidence>
<dbReference type="GO" id="GO:0016620">
    <property type="term" value="F:oxidoreductase activity, acting on the aldehyde or oxo group of donors, NAD or NADP as acceptor"/>
    <property type="evidence" value="ECO:0007669"/>
    <property type="project" value="InterPro"/>
</dbReference>
<dbReference type="FunFam" id="3.40.605.10:FF:000001">
    <property type="entry name" value="Aldehyde dehydrogenase 1"/>
    <property type="match status" value="1"/>
</dbReference>
<organism evidence="6 7">
    <name type="scientific">Kibdelosporangium aridum</name>
    <dbReference type="NCBI Taxonomy" id="2030"/>
    <lineage>
        <taxon>Bacteria</taxon>
        <taxon>Bacillati</taxon>
        <taxon>Actinomycetota</taxon>
        <taxon>Actinomycetes</taxon>
        <taxon>Pseudonocardiales</taxon>
        <taxon>Pseudonocardiaceae</taxon>
        <taxon>Kibdelosporangium</taxon>
    </lineage>
</organism>
<dbReference type="InterPro" id="IPR029510">
    <property type="entry name" value="Ald_DH_CS_GLU"/>
</dbReference>
<reference evidence="6 7" key="1">
    <citation type="submission" date="2018-05" db="EMBL/GenBank/DDBJ databases">
        <title>Evolution of GPA BGCs.</title>
        <authorList>
            <person name="Waglechner N."/>
            <person name="Wright G.D."/>
        </authorList>
    </citation>
    <scope>NUCLEOTIDE SEQUENCE [LARGE SCALE GENOMIC DNA]</scope>
    <source>
        <strain evidence="6 7">A82846</strain>
    </source>
</reference>
<name>A0A428ZEJ3_KIBAR</name>
<dbReference type="InterPro" id="IPR015590">
    <property type="entry name" value="Aldehyde_DH_dom"/>
</dbReference>